<proteinExistence type="predicted"/>
<reference evidence="3" key="1">
    <citation type="journal article" date="2019" name="Int. J. Syst. Evol. Microbiol.">
        <title>The Global Catalogue of Microorganisms (GCM) 10K type strain sequencing project: providing services to taxonomists for standard genome sequencing and annotation.</title>
        <authorList>
            <consortium name="The Broad Institute Genomics Platform"/>
            <consortium name="The Broad Institute Genome Sequencing Center for Infectious Disease"/>
            <person name="Wu L."/>
            <person name="Ma J."/>
        </authorList>
    </citation>
    <scope>NUCLEOTIDE SEQUENCE [LARGE SCALE GENOMIC DNA]</scope>
    <source>
        <strain evidence="3">NBRC 110633</strain>
    </source>
</reference>
<dbReference type="EMBL" id="BSOE01000058">
    <property type="protein sequence ID" value="GLR06522.1"/>
    <property type="molecule type" value="Genomic_DNA"/>
</dbReference>
<name>A0ABQ5Y7F7_9VIBR</name>
<comment type="caution">
    <text evidence="2">The sequence shown here is derived from an EMBL/GenBank/DDBJ whole genome shotgun (WGS) entry which is preliminary data.</text>
</comment>
<sequence>MNELYLDRWFTLQMQKRSEFNGNDDEFSTASVLLFTVLTIAVDAFSTLSPYLLTYIDLSRLLTKVLLSVVS</sequence>
<feature type="transmembrane region" description="Helical" evidence="1">
    <location>
        <begin position="32"/>
        <end position="53"/>
    </location>
</feature>
<dbReference type="Proteomes" id="UP001156669">
    <property type="component" value="Unassembled WGS sequence"/>
</dbReference>
<gene>
    <name evidence="2" type="ORF">GCM10007906_41100</name>
</gene>
<organism evidence="2 3">
    <name type="scientific">Vibrio hyugaensis</name>
    <dbReference type="NCBI Taxonomy" id="1534743"/>
    <lineage>
        <taxon>Bacteria</taxon>
        <taxon>Pseudomonadati</taxon>
        <taxon>Pseudomonadota</taxon>
        <taxon>Gammaproteobacteria</taxon>
        <taxon>Vibrionales</taxon>
        <taxon>Vibrionaceae</taxon>
        <taxon>Vibrio</taxon>
    </lineage>
</organism>
<keyword evidence="1" id="KW-0472">Membrane</keyword>
<keyword evidence="1" id="KW-0812">Transmembrane</keyword>
<keyword evidence="3" id="KW-1185">Reference proteome</keyword>
<keyword evidence="1" id="KW-1133">Transmembrane helix</keyword>
<evidence type="ECO:0000313" key="2">
    <source>
        <dbReference type="EMBL" id="GLR06522.1"/>
    </source>
</evidence>
<evidence type="ECO:0000313" key="3">
    <source>
        <dbReference type="Proteomes" id="UP001156669"/>
    </source>
</evidence>
<protein>
    <submittedName>
        <fullName evidence="2">Uncharacterized protein</fullName>
    </submittedName>
</protein>
<evidence type="ECO:0000256" key="1">
    <source>
        <dbReference type="SAM" id="Phobius"/>
    </source>
</evidence>
<accession>A0ABQ5Y7F7</accession>